<gene>
    <name evidence="4" type="ORF">METZ01_LOCUS57929</name>
</gene>
<reference evidence="4" key="1">
    <citation type="submission" date="2018-05" db="EMBL/GenBank/DDBJ databases">
        <authorList>
            <person name="Lanie J.A."/>
            <person name="Ng W.-L."/>
            <person name="Kazmierczak K.M."/>
            <person name="Andrzejewski T.M."/>
            <person name="Davidsen T.M."/>
            <person name="Wayne K.J."/>
            <person name="Tettelin H."/>
            <person name="Glass J.I."/>
            <person name="Rusch D."/>
            <person name="Podicherti R."/>
            <person name="Tsui H.-C.T."/>
            <person name="Winkler M.E."/>
        </authorList>
    </citation>
    <scope>NUCLEOTIDE SEQUENCE</scope>
</reference>
<keyword evidence="3" id="KW-0520">NAD</keyword>
<keyword evidence="1" id="KW-0479">Metal-binding</keyword>
<accession>A0A381SM08</accession>
<dbReference type="GO" id="GO:0051287">
    <property type="term" value="F:NAD binding"/>
    <property type="evidence" value="ECO:0007669"/>
    <property type="project" value="InterPro"/>
</dbReference>
<sequence>MTIAYTPGEPSGIGPDLVIMYAQKLTKKDLLVYCDPDVLIDRAKQLNLPISLKESNLEIHNKSELNIYPISTNIKVKPGKLEPDNAVYILNTLNHATKDCLSGRCDGLLTGPVNKGIINESGIPFSGHTEFLADLSGVSRTVMLLAAKKFKVALATTHMPLKEVSTHITKKSLREVIAIIKDSFKYFGIENPHILVCGLNPHAGENGHLGNEEVNVICPVVNELNSLGYNLTGPVPADTAFTPDSLSKVDVVLTMYHDQGLPVLKAQGFKQSANITLGLPFIRTSVDHGTAIELAGTGNISLGSFNTALKYLEQLQNNAS</sequence>
<dbReference type="PANTHER" id="PTHR30004:SF5">
    <property type="entry name" value="4-HYDROXYTHREONINE-4-PHOSPHATE DEHYDROGENASE"/>
    <property type="match status" value="1"/>
</dbReference>
<dbReference type="Pfam" id="PF04166">
    <property type="entry name" value="PdxA"/>
    <property type="match status" value="1"/>
</dbReference>
<dbReference type="PANTHER" id="PTHR30004">
    <property type="entry name" value="4-HYDROXYTHREONINE-4-PHOSPHATE DEHYDROGENASE"/>
    <property type="match status" value="1"/>
</dbReference>
<evidence type="ECO:0000313" key="4">
    <source>
        <dbReference type="EMBL" id="SVA05075.1"/>
    </source>
</evidence>
<dbReference type="GO" id="GO:0042823">
    <property type="term" value="P:pyridoxal phosphate biosynthetic process"/>
    <property type="evidence" value="ECO:0007669"/>
    <property type="project" value="TreeGrafter"/>
</dbReference>
<evidence type="ECO:0000256" key="1">
    <source>
        <dbReference type="ARBA" id="ARBA00022723"/>
    </source>
</evidence>
<proteinExistence type="predicted"/>
<dbReference type="NCBIfam" id="TIGR00557">
    <property type="entry name" value="pdxA"/>
    <property type="match status" value="1"/>
</dbReference>
<keyword evidence="2" id="KW-0560">Oxidoreductase</keyword>
<dbReference type="GO" id="GO:0050570">
    <property type="term" value="F:4-hydroxythreonine-4-phosphate dehydrogenase activity"/>
    <property type="evidence" value="ECO:0007669"/>
    <property type="project" value="TreeGrafter"/>
</dbReference>
<dbReference type="SUPFAM" id="SSF53659">
    <property type="entry name" value="Isocitrate/Isopropylmalate dehydrogenase-like"/>
    <property type="match status" value="1"/>
</dbReference>
<dbReference type="GO" id="GO:0046872">
    <property type="term" value="F:metal ion binding"/>
    <property type="evidence" value="ECO:0007669"/>
    <property type="project" value="UniProtKB-KW"/>
</dbReference>
<evidence type="ECO:0000256" key="2">
    <source>
        <dbReference type="ARBA" id="ARBA00023002"/>
    </source>
</evidence>
<organism evidence="4">
    <name type="scientific">marine metagenome</name>
    <dbReference type="NCBI Taxonomy" id="408172"/>
    <lineage>
        <taxon>unclassified sequences</taxon>
        <taxon>metagenomes</taxon>
        <taxon>ecological metagenomes</taxon>
    </lineage>
</organism>
<dbReference type="Gene3D" id="3.40.718.10">
    <property type="entry name" value="Isopropylmalate Dehydrogenase"/>
    <property type="match status" value="1"/>
</dbReference>
<evidence type="ECO:0000256" key="3">
    <source>
        <dbReference type="ARBA" id="ARBA00023027"/>
    </source>
</evidence>
<protein>
    <recommendedName>
        <fullName evidence="5">4-hydroxythreonine-4-phosphate dehydrogenase</fullName>
    </recommendedName>
</protein>
<evidence type="ECO:0008006" key="5">
    <source>
        <dbReference type="Google" id="ProtNLM"/>
    </source>
</evidence>
<dbReference type="GO" id="GO:0008615">
    <property type="term" value="P:pyridoxine biosynthetic process"/>
    <property type="evidence" value="ECO:0007669"/>
    <property type="project" value="TreeGrafter"/>
</dbReference>
<dbReference type="AlphaFoldDB" id="A0A381SM08"/>
<name>A0A381SM08_9ZZZZ</name>
<dbReference type="EMBL" id="UINC01003296">
    <property type="protein sequence ID" value="SVA05075.1"/>
    <property type="molecule type" value="Genomic_DNA"/>
</dbReference>
<dbReference type="InterPro" id="IPR005255">
    <property type="entry name" value="PdxA_fam"/>
</dbReference>